<accession>A0ABM6XNE0</accession>
<dbReference type="PANTHER" id="PTHR34218:SF4">
    <property type="entry name" value="ACYL-HOMOSERINE LACTONE ACYLASE QUIP"/>
    <property type="match status" value="1"/>
</dbReference>
<dbReference type="InterPro" id="IPR002692">
    <property type="entry name" value="S45"/>
</dbReference>
<dbReference type="SUPFAM" id="SSF56235">
    <property type="entry name" value="N-terminal nucleophile aminohydrolases (Ntn hydrolases)"/>
    <property type="match status" value="1"/>
</dbReference>
<keyword evidence="2" id="KW-1185">Reference proteome</keyword>
<dbReference type="Proteomes" id="UP000260457">
    <property type="component" value="Chromosome"/>
</dbReference>
<protein>
    <submittedName>
        <fullName evidence="1">Uncharacterized protein</fullName>
    </submittedName>
</protein>
<dbReference type="Pfam" id="PF01804">
    <property type="entry name" value="Penicil_amidase"/>
    <property type="match status" value="1"/>
</dbReference>
<gene>
    <name evidence="1" type="ORF">DTO10_17980</name>
</gene>
<dbReference type="RefSeq" id="WP_116821660.1">
    <property type="nucleotide sequence ID" value="NZ_CP030926.1"/>
</dbReference>
<dbReference type="PANTHER" id="PTHR34218">
    <property type="entry name" value="PEPTIDASE S45 PENICILLIN AMIDASE"/>
    <property type="match status" value="1"/>
</dbReference>
<evidence type="ECO:0000313" key="2">
    <source>
        <dbReference type="Proteomes" id="UP000260457"/>
    </source>
</evidence>
<reference evidence="1 2" key="1">
    <citation type="submission" date="2018-07" db="EMBL/GenBank/DDBJ databases">
        <title>The molecular basis for the intramolecular migration of carboxyl group in the catabolism of para-hydroxybenzoate via gentisate.</title>
        <authorList>
            <person name="Zhao H."/>
            <person name="Xu Y."/>
            <person name="Lin S."/>
            <person name="Spain J.C."/>
            <person name="Zhou N.-Y."/>
        </authorList>
    </citation>
    <scope>NUCLEOTIDE SEQUENCE [LARGE SCALE GENOMIC DNA]</scope>
    <source>
        <strain evidence="1 2">PHB-7a</strain>
    </source>
</reference>
<dbReference type="InterPro" id="IPR043147">
    <property type="entry name" value="Penicillin_amidase_A-knob"/>
</dbReference>
<evidence type="ECO:0000313" key="1">
    <source>
        <dbReference type="EMBL" id="AXN40062.1"/>
    </source>
</evidence>
<dbReference type="InterPro" id="IPR029055">
    <property type="entry name" value="Ntn_hydrolases_N"/>
</dbReference>
<name>A0ABM6XNE0_9BACI</name>
<sequence>MILYLKVTSINTRGSPAVSKIDERIPTPGTGEYEWKGFIPFKENPHVINPKNGYVVNWNNKPAKEWTNGEYSFYWGEDNRVQQYINGMEARGKVTLEDINEINYTASFAQLRANLFKPLLIDVLDKNKSTNGNYTYLIEKLEEWNNLKEDENKE</sequence>
<proteinExistence type="predicted"/>
<dbReference type="Gene3D" id="3.60.20.10">
    <property type="entry name" value="Glutamine Phosphoribosylpyrophosphate, subunit 1, domain 1"/>
    <property type="match status" value="1"/>
</dbReference>
<dbReference type="EMBL" id="CP030926">
    <property type="protein sequence ID" value="AXN40062.1"/>
    <property type="molecule type" value="Genomic_DNA"/>
</dbReference>
<dbReference type="Gene3D" id="1.10.1400.10">
    <property type="match status" value="1"/>
</dbReference>
<organism evidence="1 2">
    <name type="scientific">Peribacillus butanolivorans</name>
    <dbReference type="NCBI Taxonomy" id="421767"/>
    <lineage>
        <taxon>Bacteria</taxon>
        <taxon>Bacillati</taxon>
        <taxon>Bacillota</taxon>
        <taxon>Bacilli</taxon>
        <taxon>Bacillales</taxon>
        <taxon>Bacillaceae</taxon>
        <taxon>Peribacillus</taxon>
    </lineage>
</organism>